<evidence type="ECO:0000313" key="21">
    <source>
        <dbReference type="EMBL" id="EFM24735.1"/>
    </source>
</evidence>
<evidence type="ECO:0000256" key="13">
    <source>
        <dbReference type="ARBA" id="ARBA00023080"/>
    </source>
</evidence>
<evidence type="ECO:0000256" key="3">
    <source>
        <dbReference type="ARBA" id="ARBA00022552"/>
    </source>
</evidence>
<dbReference type="NCBIfam" id="TIGR00042">
    <property type="entry name" value="RdgB/HAM1 family non-canonical purine NTP pyrophosphatase"/>
    <property type="match status" value="1"/>
</dbReference>
<dbReference type="HAMAP" id="MF_00564">
    <property type="entry name" value="RNase_PH"/>
    <property type="match status" value="1"/>
</dbReference>
<protein>
    <recommendedName>
        <fullName evidence="16 17">Multifunctional fusion protein</fullName>
    </recommendedName>
    <domain>
        <recommendedName>
            <fullName evidence="17">dITP/XTP pyrophosphatase</fullName>
            <ecNumber evidence="17">3.6.1.66</ecNumber>
        </recommendedName>
        <alternativeName>
            <fullName evidence="17">Non-canonical purine NTP pyrophosphatase</fullName>
        </alternativeName>
        <alternativeName>
            <fullName evidence="17">Non-standard purine NTP pyrophosphatase</fullName>
        </alternativeName>
        <alternativeName>
            <fullName evidence="17">Nucleoside-triphosphate diphosphatase</fullName>
        </alternativeName>
        <alternativeName>
            <fullName evidence="17">Nucleoside-triphosphate pyrophosphatase</fullName>
            <shortName evidence="17">NTPase</shortName>
        </alternativeName>
    </domain>
    <domain>
        <recommendedName>
            <fullName evidence="16">Ribonuclease PH</fullName>
            <shortName evidence="16">RNase PH</shortName>
            <ecNumber evidence="16">2.7.7.56</ecNumber>
        </recommendedName>
        <alternativeName>
            <fullName evidence="16">tRNA nucleotidyltransferase</fullName>
        </alternativeName>
    </domain>
</protein>
<keyword evidence="22" id="KW-1185">Reference proteome</keyword>
<keyword evidence="9 17" id="KW-0547">Nucleotide-binding</keyword>
<dbReference type="STRING" id="862517.HMPREF9225_1601"/>
<dbReference type="eggNOG" id="COG0127">
    <property type="taxonomic scope" value="Bacteria"/>
</dbReference>
<dbReference type="GO" id="GO:0009022">
    <property type="term" value="F:tRNA nucleotidyltransferase activity"/>
    <property type="evidence" value="ECO:0007669"/>
    <property type="project" value="UniProtKB-UniRule"/>
</dbReference>
<dbReference type="InterPro" id="IPR001247">
    <property type="entry name" value="ExoRNase_PH_dom1"/>
</dbReference>
<dbReference type="Proteomes" id="UP000003280">
    <property type="component" value="Unassembled WGS sequence"/>
</dbReference>
<dbReference type="GO" id="GO:0009146">
    <property type="term" value="P:purine nucleoside triphosphate catabolic process"/>
    <property type="evidence" value="ECO:0007669"/>
    <property type="project" value="UniProtKB-UniRule"/>
</dbReference>
<comment type="function">
    <text evidence="16">Phosphorolytic 3'-5' exoribonuclease that plays an important role in tRNA 3'-end maturation. Removes nucleotide residues following the 3'-CCA terminus of tRNAs; can also add nucleotides to the ends of RNA molecules by using nucleoside diphosphates as substrates, but this may not be physiologically important. Probably plays a role in initiation of 16S rRNA degradation (leading to ribosome degradation) during starvation.</text>
</comment>
<evidence type="ECO:0000256" key="10">
    <source>
        <dbReference type="ARBA" id="ARBA00022801"/>
    </source>
</evidence>
<evidence type="ECO:0000313" key="22">
    <source>
        <dbReference type="Proteomes" id="UP000003280"/>
    </source>
</evidence>
<dbReference type="GO" id="GO:0036222">
    <property type="term" value="F:XTP diphosphatase activity"/>
    <property type="evidence" value="ECO:0007669"/>
    <property type="project" value="UniProtKB-UniRule"/>
</dbReference>
<dbReference type="PANTHER" id="PTHR11067">
    <property type="entry name" value="INOSINE TRIPHOSPHATE PYROPHOSPHATASE/HAM1 PROTEIN"/>
    <property type="match status" value="1"/>
</dbReference>
<keyword evidence="5 16" id="KW-0808">Transferase</keyword>
<evidence type="ECO:0000256" key="8">
    <source>
        <dbReference type="ARBA" id="ARBA00022723"/>
    </source>
</evidence>
<sequence>MRDREFNKIRDLKITPNYLSSPDGSCLVEMGNTKIIVTAMIEDKVPFFLKGQGVGWLSAEYSMIPGSTQRRKPRDISRGKIDGRSQEIQRLIGRALRSAIDLSLIGERTIWIDCDVISADGGTRTLSVTGGFVALKLAVNKYLKEKLIFANPIKRKVAAISLGKVYGRLMVDLDFNDDSKADVDMNIVMDEDHNIIEIQGTSEKSPLKIKELEELVKLSEETIDEIMKIVEDTVPSNNYLVLSTDNVHKIKEMESILSDIDLIVESKSDVGLQDLQVDEDQETLEGNARKKAEEISKLVGYKNVISDDTGLFVNALNGEPGVHSARYCGDHDDKKNIEKILEKLQDKEDRSAYFQTSIALVEPSKEIKLFSGRIDGTIAYEERGEEGFGYDSVFIPNGYDKTFAELGEEEKNKISHRAIATENLKSYLKYKYRNN</sequence>
<dbReference type="GO" id="GO:0000049">
    <property type="term" value="F:tRNA binding"/>
    <property type="evidence" value="ECO:0007669"/>
    <property type="project" value="UniProtKB-UniRule"/>
</dbReference>
<dbReference type="CDD" id="cd00515">
    <property type="entry name" value="HAM1"/>
    <property type="match status" value="1"/>
</dbReference>
<dbReference type="PANTHER" id="PTHR11067:SF9">
    <property type="entry name" value="INOSINE TRIPHOSPHATE PYROPHOSPHATASE"/>
    <property type="match status" value="1"/>
</dbReference>
<comment type="catalytic activity">
    <reaction evidence="15 17">
        <text>XTP + H2O = XMP + diphosphate + H(+)</text>
        <dbReference type="Rhea" id="RHEA:28610"/>
        <dbReference type="ChEBI" id="CHEBI:15377"/>
        <dbReference type="ChEBI" id="CHEBI:15378"/>
        <dbReference type="ChEBI" id="CHEBI:33019"/>
        <dbReference type="ChEBI" id="CHEBI:57464"/>
        <dbReference type="ChEBI" id="CHEBI:61314"/>
        <dbReference type="EC" id="3.6.1.66"/>
    </reaction>
</comment>
<evidence type="ECO:0000259" key="20">
    <source>
        <dbReference type="Pfam" id="PF03725"/>
    </source>
</evidence>
<dbReference type="InterPro" id="IPR020922">
    <property type="entry name" value="dITP/XTP_pyrophosphatase"/>
</dbReference>
<evidence type="ECO:0000256" key="4">
    <source>
        <dbReference type="ARBA" id="ARBA00022555"/>
    </source>
</evidence>
<dbReference type="InterPro" id="IPR020568">
    <property type="entry name" value="Ribosomal_Su5_D2-typ_SF"/>
</dbReference>
<dbReference type="FunFam" id="3.90.950.10:FF:000001">
    <property type="entry name" value="dITP/XTP pyrophosphatase"/>
    <property type="match status" value="1"/>
</dbReference>
<feature type="binding site" evidence="17">
    <location>
        <position position="308"/>
    </location>
    <ligand>
        <name>Mg(2+)</name>
        <dbReference type="ChEBI" id="CHEBI:18420"/>
    </ligand>
</feature>
<feature type="binding site" evidence="17">
    <location>
        <begin position="416"/>
        <end position="417"/>
    </location>
    <ligand>
        <name>substrate</name>
    </ligand>
</feature>
<comment type="subunit">
    <text evidence="16">Homohexameric ring arranged as a trimer of dimers.</text>
</comment>
<evidence type="ECO:0000256" key="12">
    <source>
        <dbReference type="ARBA" id="ARBA00022884"/>
    </source>
</evidence>
<dbReference type="GO" id="GO:0016075">
    <property type="term" value="P:rRNA catabolic process"/>
    <property type="evidence" value="ECO:0007669"/>
    <property type="project" value="UniProtKB-UniRule"/>
</dbReference>
<evidence type="ECO:0000259" key="19">
    <source>
        <dbReference type="Pfam" id="PF01138"/>
    </source>
</evidence>
<proteinExistence type="inferred from homology"/>
<evidence type="ECO:0000256" key="14">
    <source>
        <dbReference type="ARBA" id="ARBA00051875"/>
    </source>
</evidence>
<organism evidence="21 22">
    <name type="scientific">Peptoniphilus duerdenii ATCC BAA-1640</name>
    <dbReference type="NCBI Taxonomy" id="862517"/>
    <lineage>
        <taxon>Bacteria</taxon>
        <taxon>Bacillati</taxon>
        <taxon>Bacillota</taxon>
        <taxon>Tissierellia</taxon>
        <taxon>Tissierellales</taxon>
        <taxon>Peptoniphilaceae</taxon>
        <taxon>Peptoniphilus</taxon>
    </lineage>
</organism>
<dbReference type="NCBIfam" id="TIGR01966">
    <property type="entry name" value="RNasePH"/>
    <property type="match status" value="1"/>
</dbReference>
<dbReference type="InterPro" id="IPR002381">
    <property type="entry name" value="RNase_PH_bac-type"/>
</dbReference>
<dbReference type="InterPro" id="IPR002637">
    <property type="entry name" value="RdgB/HAM1"/>
</dbReference>
<dbReference type="GO" id="GO:0008033">
    <property type="term" value="P:tRNA processing"/>
    <property type="evidence" value="ECO:0007669"/>
    <property type="project" value="UniProtKB-UniRule"/>
</dbReference>
<dbReference type="FunFam" id="3.30.230.70:FF:000003">
    <property type="entry name" value="Ribonuclease PH"/>
    <property type="match status" value="1"/>
</dbReference>
<evidence type="ECO:0000256" key="1">
    <source>
        <dbReference type="ARBA" id="ARBA00008023"/>
    </source>
</evidence>
<feature type="binding site" evidence="17">
    <location>
        <position position="309"/>
    </location>
    <ligand>
        <name>substrate</name>
    </ligand>
</feature>
<reference evidence="21 22" key="1">
    <citation type="submission" date="2010-07" db="EMBL/GenBank/DDBJ databases">
        <authorList>
            <person name="Muzny D."/>
            <person name="Qin X."/>
            <person name="Deng J."/>
            <person name="Jiang H."/>
            <person name="Liu Y."/>
            <person name="Qu J."/>
            <person name="Song X.-Z."/>
            <person name="Zhang L."/>
            <person name="Thornton R."/>
            <person name="Coyle M."/>
            <person name="Francisco L."/>
            <person name="Jackson L."/>
            <person name="Javaid M."/>
            <person name="Korchina V."/>
            <person name="Kovar C."/>
            <person name="Mata R."/>
            <person name="Mathew T."/>
            <person name="Ngo R."/>
            <person name="Nguyen L."/>
            <person name="Nguyen N."/>
            <person name="Okwuonu G."/>
            <person name="Ongeri F."/>
            <person name="Pham C."/>
            <person name="Simmons D."/>
            <person name="Wilczek-Boney K."/>
            <person name="Hale W."/>
            <person name="Jakkamsetti A."/>
            <person name="Pham P."/>
            <person name="Ruth R."/>
            <person name="San Lucas F."/>
            <person name="Warren J."/>
            <person name="Zhang J."/>
            <person name="Zhao Z."/>
            <person name="Zhou C."/>
            <person name="Zhu D."/>
            <person name="Lee S."/>
            <person name="Bess C."/>
            <person name="Blankenburg K."/>
            <person name="Forbes L."/>
            <person name="Fu Q."/>
            <person name="Gubbala S."/>
            <person name="Hirani K."/>
            <person name="Jayaseelan J.C."/>
            <person name="Lara F."/>
            <person name="Munidasa M."/>
            <person name="Palculict T."/>
            <person name="Patil S."/>
            <person name="Pu L.-L."/>
            <person name="Saada N."/>
            <person name="Tang L."/>
            <person name="Weissenberger G."/>
            <person name="Zhu Y."/>
            <person name="Hemphill L."/>
            <person name="Shang Y."/>
            <person name="Youmans B."/>
            <person name="Ayvaz T."/>
            <person name="Ross M."/>
            <person name="Santibanez J."/>
            <person name="Aqrawi P."/>
            <person name="Gross S."/>
            <person name="Joshi V."/>
            <person name="Fowler G."/>
            <person name="Nazareth L."/>
            <person name="Reid J."/>
            <person name="Worley K."/>
            <person name="Petrosino J."/>
            <person name="Highlander S."/>
            <person name="Gibbs R."/>
        </authorList>
    </citation>
    <scope>NUCLEOTIDE SEQUENCE [LARGE SCALE GENOMIC DNA]</scope>
    <source>
        <strain evidence="21 22">ATCC BAA-1640</strain>
    </source>
</reference>
<keyword evidence="8 17" id="KW-0479">Metal-binding</keyword>
<dbReference type="GO" id="GO:0000175">
    <property type="term" value="F:3'-5'-RNA exonuclease activity"/>
    <property type="evidence" value="ECO:0007669"/>
    <property type="project" value="UniProtKB-UniRule"/>
</dbReference>
<evidence type="ECO:0000256" key="17">
    <source>
        <dbReference type="HAMAP-Rule" id="MF_01405"/>
    </source>
</evidence>
<dbReference type="EC" id="2.7.7.56" evidence="16"/>
<feature type="domain" description="Exoribonuclease phosphorolytic" evidence="19">
    <location>
        <begin position="9"/>
        <end position="138"/>
    </location>
</feature>
<gene>
    <name evidence="16 21" type="primary">rph</name>
    <name evidence="21" type="ORF">HMPREF9225_1601</name>
</gene>
<dbReference type="GO" id="GO:0031125">
    <property type="term" value="P:rRNA 3'-end processing"/>
    <property type="evidence" value="ECO:0007669"/>
    <property type="project" value="UniProtKB-ARBA"/>
</dbReference>
<dbReference type="GO" id="GO:0036220">
    <property type="term" value="F:ITP diphosphatase activity"/>
    <property type="evidence" value="ECO:0007669"/>
    <property type="project" value="UniProtKB-UniRule"/>
</dbReference>
<dbReference type="Gene3D" id="3.30.230.70">
    <property type="entry name" value="GHMP Kinase, N-terminal domain"/>
    <property type="match status" value="1"/>
</dbReference>
<comment type="caution">
    <text evidence="21">The sequence shown here is derived from an EMBL/GenBank/DDBJ whole genome shotgun (WGS) entry which is preliminary data.</text>
</comment>
<dbReference type="Pfam" id="PF03725">
    <property type="entry name" value="RNase_PH_C"/>
    <property type="match status" value="1"/>
</dbReference>
<dbReference type="HAMAP" id="MF_01405">
    <property type="entry name" value="Non_canon_purine_NTPase"/>
    <property type="match status" value="1"/>
</dbReference>
<feature type="binding site" evidence="17">
    <location>
        <begin position="244"/>
        <end position="249"/>
    </location>
    <ligand>
        <name>substrate</name>
    </ligand>
</feature>
<evidence type="ECO:0000256" key="5">
    <source>
        <dbReference type="ARBA" id="ARBA00022679"/>
    </source>
</evidence>
<comment type="subunit">
    <text evidence="2 17">Homodimer.</text>
</comment>
<comment type="catalytic activity">
    <reaction evidence="14 17">
        <text>dITP + H2O = dIMP + diphosphate + H(+)</text>
        <dbReference type="Rhea" id="RHEA:28342"/>
        <dbReference type="ChEBI" id="CHEBI:15377"/>
        <dbReference type="ChEBI" id="CHEBI:15378"/>
        <dbReference type="ChEBI" id="CHEBI:33019"/>
        <dbReference type="ChEBI" id="CHEBI:61194"/>
        <dbReference type="ChEBI" id="CHEBI:61382"/>
        <dbReference type="EC" id="3.6.1.66"/>
    </reaction>
</comment>
<keyword evidence="13 17" id="KW-0546">Nucleotide metabolism</keyword>
<feature type="active site" description="Proton acceptor" evidence="17">
    <location>
        <position position="308"/>
    </location>
</feature>
<dbReference type="EC" id="3.6.1.66" evidence="17"/>
<dbReference type="Pfam" id="PF01138">
    <property type="entry name" value="RNase_PH"/>
    <property type="match status" value="1"/>
</dbReference>
<feature type="binding site" evidence="17">
    <location>
        <position position="278"/>
    </location>
    <ligand>
        <name>Mg(2+)</name>
        <dbReference type="ChEBI" id="CHEBI:18420"/>
    </ligand>
</feature>
<keyword evidence="10 17" id="KW-0378">Hydrolase</keyword>
<keyword evidence="7 16" id="KW-0548">Nucleotidyltransferase</keyword>
<evidence type="ECO:0000256" key="6">
    <source>
        <dbReference type="ARBA" id="ARBA00022694"/>
    </source>
</evidence>
<evidence type="ECO:0000256" key="9">
    <source>
        <dbReference type="ARBA" id="ARBA00022741"/>
    </source>
</evidence>
<dbReference type="Gene3D" id="3.90.950.10">
    <property type="match status" value="1"/>
</dbReference>
<comment type="catalytic activity">
    <reaction evidence="17">
        <text>ITP + H2O = IMP + diphosphate + H(+)</text>
        <dbReference type="Rhea" id="RHEA:29399"/>
        <dbReference type="ChEBI" id="CHEBI:15377"/>
        <dbReference type="ChEBI" id="CHEBI:15378"/>
        <dbReference type="ChEBI" id="CHEBI:33019"/>
        <dbReference type="ChEBI" id="CHEBI:58053"/>
        <dbReference type="ChEBI" id="CHEBI:61402"/>
        <dbReference type="EC" id="3.6.1.66"/>
    </reaction>
</comment>
<evidence type="ECO:0000256" key="16">
    <source>
        <dbReference type="HAMAP-Rule" id="MF_00564"/>
    </source>
</evidence>
<dbReference type="InterPro" id="IPR027408">
    <property type="entry name" value="PNPase/RNase_PH_dom_sf"/>
</dbReference>
<dbReference type="HOGENOM" id="CLU_046108_1_1_9"/>
<feature type="binding site" evidence="17">
    <location>
        <position position="411"/>
    </location>
    <ligand>
        <name>substrate</name>
    </ligand>
</feature>
<feature type="binding site" evidence="16">
    <location>
        <begin position="122"/>
        <end position="124"/>
    </location>
    <ligand>
        <name>phosphate</name>
        <dbReference type="ChEBI" id="CHEBI:43474"/>
        <note>substrate</note>
    </ligand>
</feature>
<dbReference type="SUPFAM" id="SSF54211">
    <property type="entry name" value="Ribosomal protein S5 domain 2-like"/>
    <property type="match status" value="1"/>
</dbReference>
<keyword evidence="3 16" id="KW-0698">rRNA processing</keyword>
<dbReference type="InterPro" id="IPR036345">
    <property type="entry name" value="ExoRNase_PH_dom2_sf"/>
</dbReference>
<feature type="domain" description="Exoribonuclease phosphorolytic" evidence="20">
    <location>
        <begin position="157"/>
        <end position="221"/>
    </location>
</feature>
<keyword evidence="4 16" id="KW-0820">tRNA-binding</keyword>
<comment type="function">
    <text evidence="17">Pyrophosphatase that catalyzes the hydrolysis of nucleoside triphosphates to their monophosphate derivatives, with a high preference for the non-canonical purine nucleotides XTP (xanthosine triphosphate), dITP (deoxyinosine triphosphate) and ITP. Seems to function as a house-cleaning enzyme that removes non-canonical purine nucleotides from the nucleotide pool, thus preventing their incorporation into DNA/RNA and avoiding chromosomal lesions.</text>
</comment>
<comment type="cofactor">
    <cofactor evidence="17">
        <name>Mg(2+)</name>
        <dbReference type="ChEBI" id="CHEBI:18420"/>
    </cofactor>
    <text evidence="17">Binds 1 Mg(2+) ion per subunit.</text>
</comment>
<evidence type="ECO:0000256" key="15">
    <source>
        <dbReference type="ARBA" id="ARBA00052017"/>
    </source>
</evidence>
<evidence type="ECO:0000256" key="18">
    <source>
        <dbReference type="RuleBase" id="RU003781"/>
    </source>
</evidence>
<keyword evidence="6 16" id="KW-0819">tRNA processing</keyword>
<comment type="catalytic activity">
    <reaction evidence="16">
        <text>tRNA(n+1) + phosphate = tRNA(n) + a ribonucleoside 5'-diphosphate</text>
        <dbReference type="Rhea" id="RHEA:10628"/>
        <dbReference type="Rhea" id="RHEA-COMP:17343"/>
        <dbReference type="Rhea" id="RHEA-COMP:17344"/>
        <dbReference type="ChEBI" id="CHEBI:43474"/>
        <dbReference type="ChEBI" id="CHEBI:57930"/>
        <dbReference type="ChEBI" id="CHEBI:173114"/>
        <dbReference type="EC" id="2.7.7.56"/>
    </reaction>
</comment>
<keyword evidence="11 17" id="KW-0460">Magnesium</keyword>
<evidence type="ECO:0000256" key="7">
    <source>
        <dbReference type="ARBA" id="ARBA00022695"/>
    </source>
</evidence>
<comment type="similarity">
    <text evidence="16">Belongs to the RNase PH family.</text>
</comment>
<dbReference type="RefSeq" id="WP_008902376.1">
    <property type="nucleotide sequence ID" value="NZ_GL397071.1"/>
</dbReference>
<dbReference type="InterPro" id="IPR015847">
    <property type="entry name" value="ExoRNase_PH_dom2"/>
</dbReference>
<dbReference type="GO" id="GO:0035870">
    <property type="term" value="F:dITP diphosphatase activity"/>
    <property type="evidence" value="ECO:0007669"/>
    <property type="project" value="UniProtKB-UniRule"/>
</dbReference>
<dbReference type="GO" id="GO:0000166">
    <property type="term" value="F:nucleotide binding"/>
    <property type="evidence" value="ECO:0007669"/>
    <property type="project" value="UniProtKB-KW"/>
</dbReference>
<dbReference type="InterPro" id="IPR029001">
    <property type="entry name" value="ITPase-like_fam"/>
</dbReference>
<dbReference type="GO" id="GO:0009117">
    <property type="term" value="P:nucleotide metabolic process"/>
    <property type="evidence" value="ECO:0007669"/>
    <property type="project" value="UniProtKB-KW"/>
</dbReference>
<dbReference type="GO" id="GO:0046872">
    <property type="term" value="F:metal ion binding"/>
    <property type="evidence" value="ECO:0007669"/>
    <property type="project" value="UniProtKB-KW"/>
</dbReference>
<dbReference type="SUPFAM" id="SSF52972">
    <property type="entry name" value="ITPase-like"/>
    <property type="match status" value="1"/>
</dbReference>
<dbReference type="Pfam" id="PF01725">
    <property type="entry name" value="Ham1p_like"/>
    <property type="match status" value="1"/>
</dbReference>
<feature type="binding site" evidence="17">
    <location>
        <begin position="388"/>
        <end position="391"/>
    </location>
    <ligand>
        <name>substrate</name>
    </ligand>
</feature>
<accession>E0NN62</accession>
<evidence type="ECO:0000256" key="11">
    <source>
        <dbReference type="ARBA" id="ARBA00022842"/>
    </source>
</evidence>
<dbReference type="GO" id="GO:0017111">
    <property type="term" value="F:ribonucleoside triphosphate phosphatase activity"/>
    <property type="evidence" value="ECO:0007669"/>
    <property type="project" value="InterPro"/>
</dbReference>
<evidence type="ECO:0000256" key="2">
    <source>
        <dbReference type="ARBA" id="ARBA00011738"/>
    </source>
</evidence>
<keyword evidence="12" id="KW-0694">RNA-binding</keyword>
<dbReference type="SUPFAM" id="SSF55666">
    <property type="entry name" value="Ribonuclease PH domain 2-like"/>
    <property type="match status" value="1"/>
</dbReference>
<dbReference type="GO" id="GO:0005829">
    <property type="term" value="C:cytosol"/>
    <property type="evidence" value="ECO:0007669"/>
    <property type="project" value="TreeGrafter"/>
</dbReference>
<dbReference type="EMBL" id="AEEH01000048">
    <property type="protein sequence ID" value="EFM24735.1"/>
    <property type="molecule type" value="Genomic_DNA"/>
</dbReference>
<dbReference type="AlphaFoldDB" id="E0NN62"/>
<feature type="binding site" evidence="16">
    <location>
        <position position="84"/>
    </location>
    <ligand>
        <name>phosphate</name>
        <dbReference type="ChEBI" id="CHEBI:43474"/>
        <note>substrate</note>
    </ligand>
</feature>
<dbReference type="eggNOG" id="COG0689">
    <property type="taxonomic scope" value="Bacteria"/>
</dbReference>
<name>E0NN62_9FIRM</name>
<comment type="similarity">
    <text evidence="1 17 18">Belongs to the HAM1 NTPase family.</text>
</comment>